<name>A0AC35GVI1_9BILA</name>
<organism evidence="1 2">
    <name type="scientific">Panagrolaimus sp. PS1159</name>
    <dbReference type="NCBI Taxonomy" id="55785"/>
    <lineage>
        <taxon>Eukaryota</taxon>
        <taxon>Metazoa</taxon>
        <taxon>Ecdysozoa</taxon>
        <taxon>Nematoda</taxon>
        <taxon>Chromadorea</taxon>
        <taxon>Rhabditida</taxon>
        <taxon>Tylenchina</taxon>
        <taxon>Panagrolaimomorpha</taxon>
        <taxon>Panagrolaimoidea</taxon>
        <taxon>Panagrolaimidae</taxon>
        <taxon>Panagrolaimus</taxon>
    </lineage>
</organism>
<dbReference type="WBParaSite" id="PS1159_v2.g9126.t1">
    <property type="protein sequence ID" value="PS1159_v2.g9126.t1"/>
    <property type="gene ID" value="PS1159_v2.g9126"/>
</dbReference>
<evidence type="ECO:0000313" key="1">
    <source>
        <dbReference type="Proteomes" id="UP000887580"/>
    </source>
</evidence>
<dbReference type="Proteomes" id="UP000887580">
    <property type="component" value="Unplaced"/>
</dbReference>
<protein>
    <submittedName>
        <fullName evidence="2">Protein kinase domain-containing protein</fullName>
    </submittedName>
</protein>
<sequence length="285" mass="32556">MIASEAEEKAAEIESIMNEECCEKIKKSFNKDQNDIEIEPGVQLESWKVLSGLEYSLKASKLIENEKAVFFEIKNFKKKKRKIDKLCHIYDDGNCLGYDYFVLNTLGPTLEELRIDAVEHKFSLGTTYLIRIQCVDALEQLHSTGLMHNQIVSKAFAIEDGSPRRIVLYDLQNASEIVEHAAEPLNDEDLTKPFQSCVVSTPDDLESLLYLMILWIDGVLPWSNIQSKRLAMHTKLAVKTTEEIRHLLDTVPSADTIDYSGIKKVLFDGLRKRNLQNAPYDWELS</sequence>
<proteinExistence type="predicted"/>
<reference evidence="2" key="1">
    <citation type="submission" date="2022-11" db="UniProtKB">
        <authorList>
            <consortium name="WormBaseParasite"/>
        </authorList>
    </citation>
    <scope>IDENTIFICATION</scope>
</reference>
<accession>A0AC35GVI1</accession>
<evidence type="ECO:0000313" key="2">
    <source>
        <dbReference type="WBParaSite" id="PS1159_v2.g9126.t1"/>
    </source>
</evidence>